<name>A0A1Y3R216_9BACT</name>
<dbReference type="GO" id="GO:0016788">
    <property type="term" value="F:hydrolase activity, acting on ester bonds"/>
    <property type="evidence" value="ECO:0007669"/>
    <property type="project" value="UniProtKB-ARBA"/>
</dbReference>
<dbReference type="EMBL" id="NFHB01000004">
    <property type="protein sequence ID" value="OUN03659.1"/>
    <property type="molecule type" value="Genomic_DNA"/>
</dbReference>
<evidence type="ECO:0000313" key="3">
    <source>
        <dbReference type="Proteomes" id="UP000195772"/>
    </source>
</evidence>
<dbReference type="AlphaFoldDB" id="A0A1Y3R216"/>
<keyword evidence="2" id="KW-0378">Hydrolase</keyword>
<feature type="signal peptide" evidence="1">
    <location>
        <begin position="1"/>
        <end position="20"/>
    </location>
</feature>
<organism evidence="2 3">
    <name type="scientific">Alistipes onderdonkii</name>
    <dbReference type="NCBI Taxonomy" id="328813"/>
    <lineage>
        <taxon>Bacteria</taxon>
        <taxon>Pseudomonadati</taxon>
        <taxon>Bacteroidota</taxon>
        <taxon>Bacteroidia</taxon>
        <taxon>Bacteroidales</taxon>
        <taxon>Rikenellaceae</taxon>
        <taxon>Alistipes</taxon>
    </lineage>
</organism>
<dbReference type="OrthoDB" id="1111523at2"/>
<feature type="chain" id="PRO_5011003819" evidence="1">
    <location>
        <begin position="21"/>
        <end position="259"/>
    </location>
</feature>
<dbReference type="InterPro" id="IPR036514">
    <property type="entry name" value="SGNH_hydro_sf"/>
</dbReference>
<proteinExistence type="predicted"/>
<evidence type="ECO:0000256" key="1">
    <source>
        <dbReference type="SAM" id="SignalP"/>
    </source>
</evidence>
<dbReference type="eggNOG" id="COG3291">
    <property type="taxonomic scope" value="Bacteria"/>
</dbReference>
<protein>
    <submittedName>
        <fullName evidence="2">SGNH/GDSL hydrolase family protein</fullName>
    </submittedName>
</protein>
<dbReference type="RefSeq" id="WP_032134723.1">
    <property type="nucleotide sequence ID" value="NZ_DAWDON010000019.1"/>
</dbReference>
<dbReference type="SUPFAM" id="SSF52266">
    <property type="entry name" value="SGNH hydrolase"/>
    <property type="match status" value="1"/>
</dbReference>
<sequence>MTKIVLKFLLLLFVPFFTQARDTDSLRVLWVGNSYTYYNDMPSTVRQIAATQKVKLSCTRFLKGGERLSGHLKNQKLLDAIAAGGWDYVILQEQSSAPAMPTRQVAREVYPAARTLDSLVHVASPDARVIFYMTWGHKNGNRFPIPEYPPANSYGTMQERLITSYLEMAYDNDAWCAPVGMAWRRVRAERPDYVLYAQDCFHPGPLGSYLAANVIFTTIYGKPYQTACTLGFPAEQAEYIQRVAQQTVLENLTLLNIKR</sequence>
<dbReference type="Proteomes" id="UP000195772">
    <property type="component" value="Unassembled WGS sequence"/>
</dbReference>
<gene>
    <name evidence="2" type="ORF">B5G41_08210</name>
</gene>
<accession>A0A1Y3R216</accession>
<comment type="caution">
    <text evidence="2">The sequence shown here is derived from an EMBL/GenBank/DDBJ whole genome shotgun (WGS) entry which is preliminary data.</text>
</comment>
<evidence type="ECO:0000313" key="2">
    <source>
        <dbReference type="EMBL" id="OUN03659.1"/>
    </source>
</evidence>
<dbReference type="Gene3D" id="3.40.50.1110">
    <property type="entry name" value="SGNH hydrolase"/>
    <property type="match status" value="1"/>
</dbReference>
<keyword evidence="1" id="KW-0732">Signal</keyword>
<reference evidence="3" key="1">
    <citation type="submission" date="2017-04" db="EMBL/GenBank/DDBJ databases">
        <title>Function of individual gut microbiota members based on whole genome sequencing of pure cultures obtained from chicken caecum.</title>
        <authorList>
            <person name="Medvecky M."/>
            <person name="Cejkova D."/>
            <person name="Polansky O."/>
            <person name="Karasova D."/>
            <person name="Kubasova T."/>
            <person name="Cizek A."/>
            <person name="Rychlik I."/>
        </authorList>
    </citation>
    <scope>NUCLEOTIDE SEQUENCE [LARGE SCALE GENOMIC DNA]</scope>
    <source>
        <strain evidence="3">An90</strain>
    </source>
</reference>